<protein>
    <submittedName>
        <fullName evidence="2">Uncharacterized protein</fullName>
    </submittedName>
</protein>
<evidence type="ECO:0000313" key="2">
    <source>
        <dbReference type="EMBL" id="COZ38389.1"/>
    </source>
</evidence>
<name>A0A916PCD8_MYCTX</name>
<feature type="region of interest" description="Disordered" evidence="1">
    <location>
        <begin position="1"/>
        <end position="22"/>
    </location>
</feature>
<evidence type="ECO:0000313" key="3">
    <source>
        <dbReference type="Proteomes" id="UP000039021"/>
    </source>
</evidence>
<gene>
    <name evidence="2" type="ORF">ERS007739_03692</name>
</gene>
<organism evidence="2 3">
    <name type="scientific">Mycobacterium tuberculosis</name>
    <dbReference type="NCBI Taxonomy" id="1773"/>
    <lineage>
        <taxon>Bacteria</taxon>
        <taxon>Bacillati</taxon>
        <taxon>Actinomycetota</taxon>
        <taxon>Actinomycetes</taxon>
        <taxon>Mycobacteriales</taxon>
        <taxon>Mycobacteriaceae</taxon>
        <taxon>Mycobacterium</taxon>
        <taxon>Mycobacterium tuberculosis complex</taxon>
    </lineage>
</organism>
<sequence>MKPSWNALTRSKADPCSSSFSASASITGSRVVMMPASTWSSPSAVLSVKRVDLPSATHHR</sequence>
<proteinExistence type="predicted"/>
<dbReference type="Proteomes" id="UP000039021">
    <property type="component" value="Unassembled WGS sequence"/>
</dbReference>
<accession>A0A916PCD8</accession>
<dbReference type="AlphaFoldDB" id="A0A916PCD8"/>
<evidence type="ECO:0000256" key="1">
    <source>
        <dbReference type="SAM" id="MobiDB-lite"/>
    </source>
</evidence>
<dbReference type="EMBL" id="CSBK01001994">
    <property type="protein sequence ID" value="COZ38389.1"/>
    <property type="molecule type" value="Genomic_DNA"/>
</dbReference>
<reference evidence="3" key="1">
    <citation type="submission" date="2015-03" db="EMBL/GenBank/DDBJ databases">
        <authorList>
            <consortium name="Pathogen Informatics"/>
        </authorList>
    </citation>
    <scope>NUCLEOTIDE SEQUENCE [LARGE SCALE GENOMIC DNA]</scope>
    <source>
        <strain evidence="3">N09902308</strain>
    </source>
</reference>
<comment type="caution">
    <text evidence="2">The sequence shown here is derived from an EMBL/GenBank/DDBJ whole genome shotgun (WGS) entry which is preliminary data.</text>
</comment>